<dbReference type="InterPro" id="IPR036291">
    <property type="entry name" value="NAD(P)-bd_dom_sf"/>
</dbReference>
<dbReference type="EC" id="1.6.5.2" evidence="2"/>
<sequence length="284" mass="29040">MSIVVTGATGKLGRLVVEQLLEKVPAEQVTAVVRSAEKAADLAGRGVRVAVADYNAPGTFDGVFAAGDKVLLISGNEFDKGRVRQHRVVIDAAKAAGVALLAYTSAPGPLSAALADDHRGTEEALLGSGVPYVLLRNGWYHENYTENLAPVLEHDAVLAAAGEGRVSSASRADYAAAAVAVLTGEGHENATYELGGDEAWSFAEYAAELSRQTGREIAYTPVTPEALTGILAGAGVPGPMAAVLAGVDVSIEKGELVVDSGDLSRLAGRPTTPLAEAVAAALKG</sequence>
<proteinExistence type="predicted"/>
<reference evidence="2 3" key="1">
    <citation type="submission" date="2024-09" db="EMBL/GenBank/DDBJ databases">
        <title>The Natural Products Discovery Center: Release of the First 8490 Sequenced Strains for Exploring Actinobacteria Biosynthetic Diversity.</title>
        <authorList>
            <person name="Kalkreuter E."/>
            <person name="Kautsar S.A."/>
            <person name="Yang D."/>
            <person name="Bader C.D."/>
            <person name="Teijaro C.N."/>
            <person name="Fluegel L."/>
            <person name="Davis C.M."/>
            <person name="Simpson J.R."/>
            <person name="Lauterbach L."/>
            <person name="Steele A.D."/>
            <person name="Gui C."/>
            <person name="Meng S."/>
            <person name="Li G."/>
            <person name="Viehrig K."/>
            <person name="Ye F."/>
            <person name="Su P."/>
            <person name="Kiefer A.F."/>
            <person name="Nichols A."/>
            <person name="Cepeda A.J."/>
            <person name="Yan W."/>
            <person name="Fan B."/>
            <person name="Jiang Y."/>
            <person name="Adhikari A."/>
            <person name="Zheng C.-J."/>
            <person name="Schuster L."/>
            <person name="Cowan T.M."/>
            <person name="Smanski M.J."/>
            <person name="Chevrette M.G."/>
            <person name="De Carvalho L.P.S."/>
            <person name="Shen B."/>
        </authorList>
    </citation>
    <scope>NUCLEOTIDE SEQUENCE [LARGE SCALE GENOMIC DNA]</scope>
    <source>
        <strain evidence="2 3">NPDC058328</strain>
    </source>
</reference>
<dbReference type="Gene3D" id="3.40.50.720">
    <property type="entry name" value="NAD(P)-binding Rossmann-like Domain"/>
    <property type="match status" value="1"/>
</dbReference>
<dbReference type="Gene3D" id="3.90.25.10">
    <property type="entry name" value="UDP-galactose 4-epimerase, domain 1"/>
    <property type="match status" value="1"/>
</dbReference>
<dbReference type="PANTHER" id="PTHR47129:SF1">
    <property type="entry name" value="NMRA-LIKE DOMAIN-CONTAINING PROTEIN"/>
    <property type="match status" value="1"/>
</dbReference>
<evidence type="ECO:0000313" key="2">
    <source>
        <dbReference type="EMBL" id="MFF1273652.1"/>
    </source>
</evidence>
<dbReference type="Proteomes" id="UP001601627">
    <property type="component" value="Unassembled WGS sequence"/>
</dbReference>
<organism evidence="2 3">
    <name type="scientific">Streptomyces marokkonensis</name>
    <dbReference type="NCBI Taxonomy" id="324855"/>
    <lineage>
        <taxon>Bacteria</taxon>
        <taxon>Bacillati</taxon>
        <taxon>Actinomycetota</taxon>
        <taxon>Actinomycetes</taxon>
        <taxon>Kitasatosporales</taxon>
        <taxon>Streptomycetaceae</taxon>
        <taxon>Streptomyces</taxon>
    </lineage>
</organism>
<gene>
    <name evidence="2" type="ORF">ACFVZC_09615</name>
</gene>
<evidence type="ECO:0000313" key="3">
    <source>
        <dbReference type="Proteomes" id="UP001601627"/>
    </source>
</evidence>
<dbReference type="RefSeq" id="WP_388234074.1">
    <property type="nucleotide sequence ID" value="NZ_JBHVZQ010000006.1"/>
</dbReference>
<accession>A0ABW6Q369</accession>
<keyword evidence="3" id="KW-1185">Reference proteome</keyword>
<dbReference type="EMBL" id="JBHVZQ010000006">
    <property type="protein sequence ID" value="MFF1273652.1"/>
    <property type="molecule type" value="Genomic_DNA"/>
</dbReference>
<dbReference type="InterPro" id="IPR052718">
    <property type="entry name" value="NmrA-type_oxidoreductase"/>
</dbReference>
<dbReference type="Pfam" id="PF13460">
    <property type="entry name" value="NAD_binding_10"/>
    <property type="match status" value="1"/>
</dbReference>
<keyword evidence="2" id="KW-0560">Oxidoreductase</keyword>
<dbReference type="InterPro" id="IPR016040">
    <property type="entry name" value="NAD(P)-bd_dom"/>
</dbReference>
<dbReference type="GO" id="GO:0003955">
    <property type="term" value="F:NAD(P)H dehydrogenase (quinone) activity"/>
    <property type="evidence" value="ECO:0007669"/>
    <property type="project" value="UniProtKB-EC"/>
</dbReference>
<comment type="caution">
    <text evidence="2">The sequence shown here is derived from an EMBL/GenBank/DDBJ whole genome shotgun (WGS) entry which is preliminary data.</text>
</comment>
<feature type="domain" description="NAD(P)-binding" evidence="1">
    <location>
        <begin position="7"/>
        <end position="183"/>
    </location>
</feature>
<dbReference type="PANTHER" id="PTHR47129">
    <property type="entry name" value="QUINONE OXIDOREDUCTASE 2"/>
    <property type="match status" value="1"/>
</dbReference>
<name>A0ABW6Q369_9ACTN</name>
<dbReference type="SUPFAM" id="SSF51735">
    <property type="entry name" value="NAD(P)-binding Rossmann-fold domains"/>
    <property type="match status" value="1"/>
</dbReference>
<evidence type="ECO:0000259" key="1">
    <source>
        <dbReference type="Pfam" id="PF13460"/>
    </source>
</evidence>
<dbReference type="CDD" id="cd05269">
    <property type="entry name" value="TMR_SDR_a"/>
    <property type="match status" value="1"/>
</dbReference>
<protein>
    <submittedName>
        <fullName evidence="2">SDR family oxidoreductase</fullName>
        <ecNumber evidence="2">1.6.5.2</ecNumber>
    </submittedName>
</protein>